<protein>
    <recommendedName>
        <fullName evidence="5">LIM zinc-binding domain-containing protein</fullName>
    </recommendedName>
</protein>
<sequence length="180" mass="20830">MNKLILALVIAMSLTVVGCESSNTASEDKTTVKTEQKKEDKNNDTEVSKVSDSNDTAKKDENVMKELCYDCGEEKPVKNMYFDGRKYHCGCVGLCYNCGKAVKKEVACYYEGIIFCADCYNMPYQDSMTGFMREMKIDQLEEGTDYDWEGHVDWDKYEKQEQDEPTDYDWEGNVDWDKYE</sequence>
<dbReference type="EMBL" id="JAHLOQ010000005">
    <property type="protein sequence ID" value="MBU5335449.1"/>
    <property type="molecule type" value="Genomic_DNA"/>
</dbReference>
<dbReference type="RefSeq" id="WP_216568576.1">
    <property type="nucleotide sequence ID" value="NZ_JAHLOQ010000005.1"/>
</dbReference>
<evidence type="ECO:0000313" key="3">
    <source>
        <dbReference type="EMBL" id="MBU5335449.1"/>
    </source>
</evidence>
<feature type="compositionally biased region" description="Basic and acidic residues" evidence="1">
    <location>
        <begin position="28"/>
        <end position="49"/>
    </location>
</feature>
<dbReference type="PROSITE" id="PS51257">
    <property type="entry name" value="PROKAR_LIPOPROTEIN"/>
    <property type="match status" value="1"/>
</dbReference>
<keyword evidence="2" id="KW-0732">Signal</keyword>
<accession>A0ABS6DUK2</accession>
<evidence type="ECO:0000313" key="4">
    <source>
        <dbReference type="Proteomes" id="UP001196301"/>
    </source>
</evidence>
<name>A0ABS6DUK2_9FIRM</name>
<feature type="region of interest" description="Disordered" evidence="1">
    <location>
        <begin position="28"/>
        <end position="56"/>
    </location>
</feature>
<reference evidence="3 4" key="1">
    <citation type="submission" date="2021-06" db="EMBL/GenBank/DDBJ databases">
        <authorList>
            <person name="Sun Q."/>
            <person name="Li D."/>
        </authorList>
    </citation>
    <scope>NUCLEOTIDE SEQUENCE [LARGE SCALE GENOMIC DNA]</scope>
    <source>
        <strain evidence="3 4">N19</strain>
    </source>
</reference>
<comment type="caution">
    <text evidence="3">The sequence shown here is derived from an EMBL/GenBank/DDBJ whole genome shotgun (WGS) entry which is preliminary data.</text>
</comment>
<proteinExistence type="predicted"/>
<keyword evidence="4" id="KW-1185">Reference proteome</keyword>
<feature type="compositionally biased region" description="Acidic residues" evidence="1">
    <location>
        <begin position="163"/>
        <end position="174"/>
    </location>
</feature>
<gene>
    <name evidence="3" type="ORF">KQI20_03260</name>
</gene>
<feature type="region of interest" description="Disordered" evidence="1">
    <location>
        <begin position="157"/>
        <end position="180"/>
    </location>
</feature>
<evidence type="ECO:0000256" key="2">
    <source>
        <dbReference type="SAM" id="SignalP"/>
    </source>
</evidence>
<organism evidence="3 4">
    <name type="scientific">Intestinibacter bartlettii</name>
    <dbReference type="NCBI Taxonomy" id="261299"/>
    <lineage>
        <taxon>Bacteria</taxon>
        <taxon>Bacillati</taxon>
        <taxon>Bacillota</taxon>
        <taxon>Clostridia</taxon>
        <taxon>Peptostreptococcales</taxon>
        <taxon>Peptostreptococcaceae</taxon>
        <taxon>Intestinibacter</taxon>
    </lineage>
</organism>
<feature type="chain" id="PRO_5046229326" description="LIM zinc-binding domain-containing protein" evidence="2">
    <location>
        <begin position="19"/>
        <end position="180"/>
    </location>
</feature>
<evidence type="ECO:0008006" key="5">
    <source>
        <dbReference type="Google" id="ProtNLM"/>
    </source>
</evidence>
<dbReference type="Proteomes" id="UP001196301">
    <property type="component" value="Unassembled WGS sequence"/>
</dbReference>
<feature type="signal peptide" evidence="2">
    <location>
        <begin position="1"/>
        <end position="18"/>
    </location>
</feature>
<evidence type="ECO:0000256" key="1">
    <source>
        <dbReference type="SAM" id="MobiDB-lite"/>
    </source>
</evidence>